<reference evidence="1 2" key="1">
    <citation type="journal article" date="2016" name="DNA Res.">
        <title>Genome sequence of Aspergillus luchuensis NBRC 4314.</title>
        <authorList>
            <person name="Yamada O."/>
            <person name="Machida M."/>
            <person name="Hosoyama A."/>
            <person name="Goto M."/>
            <person name="Takahashi T."/>
            <person name="Futagami T."/>
            <person name="Yamagata Y."/>
            <person name="Takeuchi M."/>
            <person name="Kobayashi T."/>
            <person name="Koike H."/>
            <person name="Abe K."/>
            <person name="Asai K."/>
            <person name="Arita M."/>
            <person name="Fujita N."/>
            <person name="Fukuda K."/>
            <person name="Higa K."/>
            <person name="Horikawa H."/>
            <person name="Ishikawa T."/>
            <person name="Jinno K."/>
            <person name="Kato Y."/>
            <person name="Kirimura K."/>
            <person name="Mizutani O."/>
            <person name="Nakasone K."/>
            <person name="Sano M."/>
            <person name="Shiraishi Y."/>
            <person name="Tsukahara M."/>
            <person name="Gomi K."/>
        </authorList>
    </citation>
    <scope>NUCLEOTIDE SEQUENCE [LARGE SCALE GENOMIC DNA]</scope>
    <source>
        <strain evidence="1 2">RIB 2604</strain>
    </source>
</reference>
<keyword evidence="1" id="KW-0560">Oxidoreductase</keyword>
<gene>
    <name evidence="1" type="ORF">RIB2604_01000760</name>
</gene>
<name>A0A146F5T3_ASPKA</name>
<dbReference type="EMBL" id="BCWF01000010">
    <property type="protein sequence ID" value="GAT21189.1"/>
    <property type="molecule type" value="Genomic_DNA"/>
</dbReference>
<evidence type="ECO:0000313" key="1">
    <source>
        <dbReference type="EMBL" id="GAT21189.1"/>
    </source>
</evidence>
<organism evidence="1 2">
    <name type="scientific">Aspergillus kawachii</name>
    <name type="common">White koji mold</name>
    <name type="synonym">Aspergillus awamori var. kawachi</name>
    <dbReference type="NCBI Taxonomy" id="1069201"/>
    <lineage>
        <taxon>Eukaryota</taxon>
        <taxon>Fungi</taxon>
        <taxon>Dikarya</taxon>
        <taxon>Ascomycota</taxon>
        <taxon>Pezizomycotina</taxon>
        <taxon>Eurotiomycetes</taxon>
        <taxon>Eurotiomycetidae</taxon>
        <taxon>Eurotiales</taxon>
        <taxon>Aspergillaceae</taxon>
        <taxon>Aspergillus</taxon>
        <taxon>Aspergillus subgen. Circumdati</taxon>
    </lineage>
</organism>
<protein>
    <submittedName>
        <fullName evidence="1">Oxidoreductase 2-nitropropane dioxygenase family</fullName>
    </submittedName>
</protein>
<evidence type="ECO:0000313" key="2">
    <source>
        <dbReference type="Proteomes" id="UP000075230"/>
    </source>
</evidence>
<dbReference type="GO" id="GO:0051213">
    <property type="term" value="F:dioxygenase activity"/>
    <property type="evidence" value="ECO:0007669"/>
    <property type="project" value="UniProtKB-KW"/>
</dbReference>
<reference evidence="2" key="2">
    <citation type="submission" date="2016-02" db="EMBL/GenBank/DDBJ databases">
        <title>Genome sequencing of Aspergillus luchuensis NBRC 4314.</title>
        <authorList>
            <person name="Yamada O."/>
        </authorList>
    </citation>
    <scope>NUCLEOTIDE SEQUENCE [LARGE SCALE GENOMIC DNA]</scope>
    <source>
        <strain evidence="2">RIB 2604</strain>
    </source>
</reference>
<sequence>MQPELNKLSPPKCALNQEVLSKDPYSVDLQMEDVKSLHEEQARQGDLCRHN</sequence>
<proteinExistence type="predicted"/>
<dbReference type="Proteomes" id="UP000075230">
    <property type="component" value="Unassembled WGS sequence"/>
</dbReference>
<keyword evidence="1" id="KW-0223">Dioxygenase</keyword>
<accession>A0A146F5T3</accession>
<dbReference type="AlphaFoldDB" id="A0A146F5T3"/>
<comment type="caution">
    <text evidence="1">The sequence shown here is derived from an EMBL/GenBank/DDBJ whole genome shotgun (WGS) entry which is preliminary data.</text>
</comment>